<keyword evidence="1" id="KW-0472">Membrane</keyword>
<feature type="transmembrane region" description="Helical" evidence="1">
    <location>
        <begin position="103"/>
        <end position="128"/>
    </location>
</feature>
<dbReference type="HOGENOM" id="CLU_1913590_0_0_10"/>
<protein>
    <submittedName>
        <fullName evidence="2">Uncharacterized protein</fullName>
    </submittedName>
</protein>
<name>G0J7I2_CYCMS</name>
<organism evidence="2 3">
    <name type="scientific">Cyclobacterium marinum (strain ATCC 25205 / DSM 745 / LMG 13164 / NCIMB 1802)</name>
    <name type="common">Flectobacillus marinus</name>
    <dbReference type="NCBI Taxonomy" id="880070"/>
    <lineage>
        <taxon>Bacteria</taxon>
        <taxon>Pseudomonadati</taxon>
        <taxon>Bacteroidota</taxon>
        <taxon>Cytophagia</taxon>
        <taxon>Cytophagales</taxon>
        <taxon>Cyclobacteriaceae</taxon>
        <taxon>Cyclobacterium</taxon>
    </lineage>
</organism>
<dbReference type="KEGG" id="cmr:Cycma_4952"/>
<dbReference type="EMBL" id="CP002955">
    <property type="protein sequence ID" value="AEL28636.1"/>
    <property type="molecule type" value="Genomic_DNA"/>
</dbReference>
<keyword evidence="1" id="KW-1133">Transmembrane helix</keyword>
<proteinExistence type="predicted"/>
<dbReference type="RefSeq" id="WP_014022916.1">
    <property type="nucleotide sequence ID" value="NC_015914.1"/>
</dbReference>
<dbReference type="Proteomes" id="UP000001635">
    <property type="component" value="Chromosome"/>
</dbReference>
<gene>
    <name evidence="2" type="ordered locus">Cycma_4952</name>
</gene>
<reference evidence="3" key="1">
    <citation type="submission" date="2011-07" db="EMBL/GenBank/DDBJ databases">
        <title>The complete genome of Cyclobacterium marinum DSM 745.</title>
        <authorList>
            <person name="Lucas S."/>
            <person name="Han J."/>
            <person name="Lapidus A."/>
            <person name="Bruce D."/>
            <person name="Goodwin L."/>
            <person name="Pitluck S."/>
            <person name="Peters L."/>
            <person name="Kyrpides N."/>
            <person name="Mavromatis K."/>
            <person name="Ivanova N."/>
            <person name="Ovchinnikova G."/>
            <person name="Chertkov O."/>
            <person name="Detter J.C."/>
            <person name="Tapia R."/>
            <person name="Han C."/>
            <person name="Land M."/>
            <person name="Hauser L."/>
            <person name="Markowitz V."/>
            <person name="Cheng J.-F."/>
            <person name="Hugenholtz P."/>
            <person name="Woyke T."/>
            <person name="Wu D."/>
            <person name="Tindall B."/>
            <person name="Schuetze A."/>
            <person name="Brambilla E."/>
            <person name="Klenk H.-P."/>
            <person name="Eisen J.A."/>
        </authorList>
    </citation>
    <scope>NUCLEOTIDE SEQUENCE [LARGE SCALE GENOMIC DNA]</scope>
    <source>
        <strain evidence="3">ATCC 25205 / DSM 745 / LMG 13164 / NCIMB 1802</strain>
    </source>
</reference>
<dbReference type="OrthoDB" id="9910694at2"/>
<evidence type="ECO:0000313" key="3">
    <source>
        <dbReference type="Proteomes" id="UP000001635"/>
    </source>
</evidence>
<keyword evidence="3" id="KW-1185">Reference proteome</keyword>
<accession>G0J7I2</accession>
<evidence type="ECO:0000313" key="2">
    <source>
        <dbReference type="EMBL" id="AEL28636.1"/>
    </source>
</evidence>
<keyword evidence="1" id="KW-0812">Transmembrane</keyword>
<sequence>MEKQIEDEINLILAEYYENGMIPFHQSISDIRDKAITRAKILGLIKCKNKNAYELSIEGLKVLDFEGGVREYLMNIESKEKKDDLIKDLSIKDLKGNIFQFKLVWLFFVLNVIASFISGNFELVSIWFDLIR</sequence>
<dbReference type="AlphaFoldDB" id="G0J7I2"/>
<evidence type="ECO:0000256" key="1">
    <source>
        <dbReference type="SAM" id="Phobius"/>
    </source>
</evidence>